<sequence>MMDFFIAKNHNTPVEPPATVELLTLSSAKQDPEEETKNGIEQVTKELPMIAPKEPTPEPIYTGFNYLPMELLLKVMKQISVDDRLACGQMCHRWLEAAHYYLPFSKRIIYKFTNVNFSDYEPPIKSFLNAFRIFPRIAIKSCTFYGNSQFWPLFGQHVIELTIKNCLIKDTELLYILENVPNLRQLKIEQCDELFRSWYFAKRNSCCESHFVLPDLVDLSLTNNDFLDELHFNKLMTLAPNIAHLDLSNCFKMIASHRRVAMVEHIMRFINMHQFQLQTLKFNGTLAIDDICLSTLSMIDGLSLETFSMTFCDKIPAAIIDLLRRQPDLNITQDLEWKVGRHPIKAPGFISFLVRQTNLVHLDLTSSLGITDEVMELITTCLPKLKTLKLRRCILVTDDGIMNIVNLEHLEVLDLSNCYRISDHAMYRGVIGRKVKNFKELYLCELPTLSDYSLIQVTLNYEMLQVLDLSNSPNAATDATMQYINYYLVSLKQLHLYCCTKLSDSGLTGIDLPVKPMITWDHDEVFPLDRLFKLRVLNLIGCYRISDLSLQEAFKLAELKELHLARCYQISEVGIGVLSQSAKALEFIDISECPNVNDNCIEMLTANLKRLRTLKVNKCPLLTNACLEIIGRNCSYLKFLHISGCPRLKKPKKRLAHLSSLKAIYVECWFNLHYYGFGHDGESDEDEEESEEEVAVPAEPIEEVDDREFPFHDDVFYINLKGPRIRTGFDNLPMEILLNIFRFLNSVDRDSAALTCKRWFDAMGHRDFLDEVCFHFEEVSICDGTAPIALFLRSFRHFSNIKLTRVLFNGYSEFWDLFGEYLREITFCNCATLTKSKLTMILKRLPFLECLALEEADEFFKTWTPVEMKRIEPICRCLRKLALRKSNAFTVDHLNYLVAMGPNIGALEISKCLKQIDAPTRVKILTTILAIMKLRKKKLQSVDFSYTMYDDLFLKQFAEIENMSLSQISLSFFERAPIKDPGIIDILRCQHAIVHLDLSSFLNLTDFALIEISSSLRLLKTLKLNGCWLLTDFGVESIYKLDRLQVLDLSDCDKISDRGFMKAIVDRKRDRMSQLYLSMLPGLTDSVILKICLTLLNLTVIDFCGSDCMNDTSVQFLFCYLKCLRTLRLNGCVKISDAGLTGENLSVAVIEIWDAQSTFSISELNSLQELQLSGCFKVTDFTLIHSFRFRELRELNLAHCVQISEPGIEAMSRNCPALEQIDLSDCFHVTDRSVEALAMNLVRLRSLKLVRLPLLTGACIDSLVLYAKVIRYIYIRGCCKIPKDAPERLRLIATLPRRYHPARMHQDAMDFVCPVSVFLPARKPPATVLPRSRSLDQPMASAEQVAIVTNDDVRTKTSSSKPLAGSSSRKKLDAKKDAIEQEKRKRDSIFALFPNLQWKPTEEENISVPVQYCDWMAPFSCDGRFTARYDLLPMELILKIFKQINASDRLAASETCRRWMEAAHYYEPFQRRMYFNFDRIEFNDEDGPIRYFSQPLRTYPYLTFTFVEFTKHSDFWLNNGMYIRELTLRCCLIRKKKFITIMKNLPVLERLELMQCDELFKHWTLDYSTDEPMFPFTLPHLKHLSLAACDYYNEYHFERFIEAAPALESIDVSNCFINLYLSRRMTMISRVLRLVSKNRHIMRALNISDIPCFDDVAWHLLAEIGGLFLTHFTVTYTDRIPLKDPGIMKFFSVQTKLTHLDLTSSIGVNDVCLQLIVESCPLLEVLKLRRCWLLSDEGVQDLHTLQHLRVLDVSSCDRISDYGMRVGILGKRPRRMDEVYFSLLNTLSDYSMYYLVLMFKNLQVLDLDSNATITDTSLQYLCCYSQELRNLNLQSCAKLVVQIFRYLTPGDRRSACFVCSRWYEASKYCRFAEQMVLHLVGVDFDDFKPPVRNLILADRKYPLIKLSRVKLNVYSKFWLNYGAFVREITFEKCMIWRERVISLFKHMPNLRVARFVECDLLRDDLFRTWKFFDNGLYTIDFPCVESLSLAKNNFSQLQFESMVEMMPNLTCVDFSNCFRQVETGRKMFLLGCIQKFIVRRQYVLRAVNISGIPVDDIFLRGLADATGLLLDELSLTYLEKMPAREPAIVDLLRRQTALRSLDVTSSTGITDFCLDQIVRHIVNLRVLVMTGCWGISDYGIKQIFRLQHLETLNLSNCIRMSKHGIMDGAAFANRAILKELHLELLDTLDEECVVKIGANFPNLTVLNIGGSSTCMTDWSAQYIFCNLVNLEHLNIERSTKLTDAGFTGIDLPEKTFSIWDVEETFAIDRLKKLRVLKVSGCYRMTDFALRYGFRFTELKELSLSRCHQISEAGIERLVSSCPALEFLDLSECPNVNDNCVKMIAIQLKRIGTLKLANCPLLTEKCLEFLETFCKNLKYLYVRGCFKLPPDIAERLAKIPTLRQVAIVKTPSPMALARLVERIERTLYVHYEDSFVYFFEPNFEALPPELLIHLFQYLNPSDRSTAALVCRTWYDAFRYIEFQRAVRLHIHDIEFVDNGHPLKGLMTSFRYFTDVRITKVVFGSKSDFWSEFGYGIEELTFDNCVIWKHKLASIMKYMPRLSRLHIYNCPDLFKAWKVVENVTVTWNLVMPELRHLSLARNNRFQEHHFDYLVQLAPNLDSLDLSDCFSSIEARQRVIMLNHILEYVRTNHRRLRHFFLNGTPIDNVFLRGLADVRDLSLRSLGLMVCEKIPTNEPGIIDLLRAQTGLTHLDLSKSLALNDYALIQISHSIPQLETLILNRCWMITDYGITAIKSLVRLRHIDLTNCERITDAGLVGGLFTHNRRNVRKLYLGLLTNMSDAALTKVSFEFCDLVVLDLGGCSNSINDLSIQYIFYHMTKLQELNLDCCAKISDAGITGVNLEEKAFAIWDIELSFSIADLAGLRSLKLSGCYKITDVSFARCFRFKELKELSLARLLQITDRGIERLALGCPSLEVVDFSECRTITDRCIEIITKCEPRLTTLKLQNCALITDKSIRSIVANCRVLRVLNIRGCIKISSYAERKLSAVKSLRHLHGSTPEEI</sequence>
<reference evidence="5" key="1">
    <citation type="submission" date="2013-03" db="EMBL/GenBank/DDBJ databases">
        <title>The Genome Sequence of Anopheles dirus WRAIR2.</title>
        <authorList>
            <consortium name="The Broad Institute Genomics Platform"/>
            <person name="Neafsey D.E."/>
            <person name="Walton C."/>
            <person name="Walker B."/>
            <person name="Young S.K."/>
            <person name="Zeng Q."/>
            <person name="Gargeya S."/>
            <person name="Fitzgerald M."/>
            <person name="Haas B."/>
            <person name="Abouelleil A."/>
            <person name="Allen A.W."/>
            <person name="Alvarado L."/>
            <person name="Arachchi H.M."/>
            <person name="Berlin A.M."/>
            <person name="Chapman S.B."/>
            <person name="Gainer-Dewar J."/>
            <person name="Goldberg J."/>
            <person name="Griggs A."/>
            <person name="Gujja S."/>
            <person name="Hansen M."/>
            <person name="Howarth C."/>
            <person name="Imamovic A."/>
            <person name="Ireland A."/>
            <person name="Larimer J."/>
            <person name="McCowan C."/>
            <person name="Murphy C."/>
            <person name="Pearson M."/>
            <person name="Poon T.W."/>
            <person name="Priest M."/>
            <person name="Roberts A."/>
            <person name="Saif S."/>
            <person name="Shea T."/>
            <person name="Sisk P."/>
            <person name="Sykes S."/>
            <person name="Wortman J."/>
            <person name="Nusbaum C."/>
            <person name="Birren B."/>
        </authorList>
    </citation>
    <scope>NUCLEOTIDE SEQUENCE [LARGE SCALE GENOMIC DNA]</scope>
    <source>
        <strain evidence="5">WRAIR2</strain>
    </source>
</reference>
<dbReference type="Pfam" id="PF25372">
    <property type="entry name" value="DUF7885"/>
    <property type="match status" value="3"/>
</dbReference>
<name>A0A182N2S9_9DIPT</name>
<feature type="domain" description="F-box" evidence="3">
    <location>
        <begin position="2439"/>
        <end position="2484"/>
    </location>
</feature>
<dbReference type="SMART" id="SM00367">
    <property type="entry name" value="LRR_CC"/>
    <property type="match status" value="40"/>
</dbReference>
<evidence type="ECO:0000256" key="2">
    <source>
        <dbReference type="SAM" id="MobiDB-lite"/>
    </source>
</evidence>
<dbReference type="InterPro" id="IPR036047">
    <property type="entry name" value="F-box-like_dom_sf"/>
</dbReference>
<dbReference type="InterPro" id="IPR032675">
    <property type="entry name" value="LRR_dom_sf"/>
</dbReference>
<dbReference type="GO" id="GO:0031146">
    <property type="term" value="P:SCF-dependent proteasomal ubiquitin-dependent protein catabolic process"/>
    <property type="evidence" value="ECO:0007669"/>
    <property type="project" value="TreeGrafter"/>
</dbReference>
<feature type="compositionally biased region" description="Basic and acidic residues" evidence="2">
    <location>
        <begin position="1370"/>
        <end position="1380"/>
    </location>
</feature>
<dbReference type="SUPFAM" id="SSF52058">
    <property type="entry name" value="L domain-like"/>
    <property type="match status" value="1"/>
</dbReference>
<reference evidence="4" key="2">
    <citation type="submission" date="2020-05" db="UniProtKB">
        <authorList>
            <consortium name="EnsemblMetazoa"/>
        </authorList>
    </citation>
    <scope>IDENTIFICATION</scope>
    <source>
        <strain evidence="4">WRAIR2</strain>
    </source>
</reference>
<protein>
    <recommendedName>
        <fullName evidence="3">F-box domain-containing protein</fullName>
    </recommendedName>
</protein>
<dbReference type="Pfam" id="PF12937">
    <property type="entry name" value="F-box-like"/>
    <property type="match status" value="3"/>
</dbReference>
<proteinExistence type="predicted"/>
<evidence type="ECO:0000259" key="3">
    <source>
        <dbReference type="PROSITE" id="PS50181"/>
    </source>
</evidence>
<feature type="compositionally biased region" description="Polar residues" evidence="2">
    <location>
        <begin position="1356"/>
        <end position="1367"/>
    </location>
</feature>
<dbReference type="Gene3D" id="3.80.10.10">
    <property type="entry name" value="Ribonuclease Inhibitor"/>
    <property type="match status" value="11"/>
</dbReference>
<dbReference type="VEuPathDB" id="VectorBase:ADIR001941"/>
<dbReference type="InterPro" id="IPR057207">
    <property type="entry name" value="FBXL15_LRR"/>
</dbReference>
<feature type="domain" description="F-box" evidence="3">
    <location>
        <begin position="1426"/>
        <end position="1472"/>
    </location>
</feature>
<dbReference type="Pfam" id="PF13516">
    <property type="entry name" value="LRR_6"/>
    <property type="match status" value="2"/>
</dbReference>
<dbReference type="PANTHER" id="PTHR13318:SF193">
    <property type="entry name" value="F-BOX_LRR-REPEAT PROTEIN 16"/>
    <property type="match status" value="1"/>
</dbReference>
<accession>A0A182N2S9</accession>
<dbReference type="SUPFAM" id="SSF81383">
    <property type="entry name" value="F-box domain"/>
    <property type="match status" value="5"/>
</dbReference>
<keyword evidence="5" id="KW-1185">Reference proteome</keyword>
<dbReference type="EnsemblMetazoa" id="ADIR001941-RA">
    <property type="protein sequence ID" value="ADIR001941-PA"/>
    <property type="gene ID" value="ADIR001941"/>
</dbReference>
<feature type="domain" description="F-box" evidence="3">
    <location>
        <begin position="726"/>
        <end position="772"/>
    </location>
</feature>
<dbReference type="InterPro" id="IPR006553">
    <property type="entry name" value="Leu-rich_rpt_Cys-con_subtyp"/>
</dbReference>
<organism evidence="4 5">
    <name type="scientific">Anopheles dirus</name>
    <dbReference type="NCBI Taxonomy" id="7168"/>
    <lineage>
        <taxon>Eukaryota</taxon>
        <taxon>Metazoa</taxon>
        <taxon>Ecdysozoa</taxon>
        <taxon>Arthropoda</taxon>
        <taxon>Hexapoda</taxon>
        <taxon>Insecta</taxon>
        <taxon>Pterygota</taxon>
        <taxon>Neoptera</taxon>
        <taxon>Endopterygota</taxon>
        <taxon>Diptera</taxon>
        <taxon>Nematocera</taxon>
        <taxon>Culicoidea</taxon>
        <taxon>Culicidae</taxon>
        <taxon>Anophelinae</taxon>
        <taxon>Anopheles</taxon>
    </lineage>
</organism>
<dbReference type="Gene3D" id="1.20.1280.50">
    <property type="match status" value="4"/>
</dbReference>
<evidence type="ECO:0000313" key="4">
    <source>
        <dbReference type="EnsemblMetazoa" id="ADIR001941-PA"/>
    </source>
</evidence>
<dbReference type="InterPro" id="IPR001810">
    <property type="entry name" value="F-box_dom"/>
</dbReference>
<feature type="region of interest" description="Disordered" evidence="2">
    <location>
        <begin position="1352"/>
        <end position="1380"/>
    </location>
</feature>
<dbReference type="SUPFAM" id="SSF52047">
    <property type="entry name" value="RNI-like"/>
    <property type="match status" value="7"/>
</dbReference>
<dbReference type="InterPro" id="IPR001611">
    <property type="entry name" value="Leu-rich_rpt"/>
</dbReference>
<dbReference type="SMART" id="SM00256">
    <property type="entry name" value="FBOX"/>
    <property type="match status" value="5"/>
</dbReference>
<keyword evidence="1" id="KW-0833">Ubl conjugation pathway</keyword>
<dbReference type="PROSITE" id="PS50181">
    <property type="entry name" value="FBOX"/>
    <property type="match status" value="3"/>
</dbReference>
<dbReference type="PANTHER" id="PTHR13318">
    <property type="entry name" value="PARTNER OF PAIRED, ISOFORM B-RELATED"/>
    <property type="match status" value="1"/>
</dbReference>
<dbReference type="Pfam" id="PF00646">
    <property type="entry name" value="F-box"/>
    <property type="match status" value="1"/>
</dbReference>
<dbReference type="Proteomes" id="UP000075884">
    <property type="component" value="Unassembled WGS sequence"/>
</dbReference>
<evidence type="ECO:0000313" key="5">
    <source>
        <dbReference type="Proteomes" id="UP000075884"/>
    </source>
</evidence>
<dbReference type="GO" id="GO:0019005">
    <property type="term" value="C:SCF ubiquitin ligase complex"/>
    <property type="evidence" value="ECO:0007669"/>
    <property type="project" value="TreeGrafter"/>
</dbReference>
<evidence type="ECO:0000256" key="1">
    <source>
        <dbReference type="ARBA" id="ARBA00022786"/>
    </source>
</evidence>
<dbReference type="STRING" id="7168.A0A182N2S9"/>